<dbReference type="AlphaFoldDB" id="A0A0D2LUX5"/>
<dbReference type="Gene3D" id="1.20.120.140">
    <property type="entry name" value="Signal recognition particle SRP54, nucleotide-binding domain"/>
    <property type="match status" value="1"/>
</dbReference>
<proteinExistence type="predicted"/>
<accession>A0A0D2LUX5</accession>
<dbReference type="PANTHER" id="PTHR11564">
    <property type="entry name" value="SIGNAL RECOGNITION PARTICLE 54K PROTEIN SRP54"/>
    <property type="match status" value="1"/>
</dbReference>
<dbReference type="SUPFAM" id="SSF52540">
    <property type="entry name" value="P-loop containing nucleoside triphosphate hydrolases"/>
    <property type="match status" value="1"/>
</dbReference>
<evidence type="ECO:0000259" key="4">
    <source>
        <dbReference type="SMART" id="SM00963"/>
    </source>
</evidence>
<dbReference type="STRING" id="145388.A0A0D2LUX5"/>
<feature type="non-terminal residue" evidence="5">
    <location>
        <position position="133"/>
    </location>
</feature>
<dbReference type="GeneID" id="25732102"/>
<dbReference type="Proteomes" id="UP000054498">
    <property type="component" value="Unassembled WGS sequence"/>
</dbReference>
<dbReference type="InterPro" id="IPR013822">
    <property type="entry name" value="Signal_recog_particl_SRP54_hlx"/>
</dbReference>
<keyword evidence="3" id="KW-0342">GTP-binding</keyword>
<dbReference type="InterPro" id="IPR036225">
    <property type="entry name" value="SRP/SRP_N"/>
</dbReference>
<evidence type="ECO:0000313" key="5">
    <source>
        <dbReference type="EMBL" id="KIY93431.1"/>
    </source>
</evidence>
<protein>
    <submittedName>
        <fullName evidence="5">Signal recognition particle protein</fullName>
    </submittedName>
</protein>
<dbReference type="Gene3D" id="3.40.50.300">
    <property type="entry name" value="P-loop containing nucleotide triphosphate hydrolases"/>
    <property type="match status" value="1"/>
</dbReference>
<evidence type="ECO:0000256" key="1">
    <source>
        <dbReference type="ARBA" id="ARBA00004496"/>
    </source>
</evidence>
<dbReference type="InterPro" id="IPR022941">
    <property type="entry name" value="SRP54"/>
</dbReference>
<dbReference type="EMBL" id="KK104777">
    <property type="protein sequence ID" value="KIY93431.1"/>
    <property type="molecule type" value="Genomic_DNA"/>
</dbReference>
<evidence type="ECO:0000313" key="6">
    <source>
        <dbReference type="Proteomes" id="UP000054498"/>
    </source>
</evidence>
<dbReference type="InterPro" id="IPR000897">
    <property type="entry name" value="SRP54_GTPase_dom"/>
</dbReference>
<evidence type="ECO:0000256" key="3">
    <source>
        <dbReference type="ARBA" id="ARBA00023134"/>
    </source>
</evidence>
<evidence type="ECO:0000256" key="2">
    <source>
        <dbReference type="ARBA" id="ARBA00022741"/>
    </source>
</evidence>
<dbReference type="SUPFAM" id="SSF47364">
    <property type="entry name" value="Domain of the SRP/SRP receptor G-proteins"/>
    <property type="match status" value="1"/>
</dbReference>
<feature type="domain" description="Signal recognition particle SRP54 helical bundle" evidence="4">
    <location>
        <begin position="1"/>
        <end position="86"/>
    </location>
</feature>
<dbReference type="InterPro" id="IPR042101">
    <property type="entry name" value="SRP54_N_sf"/>
</dbReference>
<dbReference type="SMART" id="SM00963">
    <property type="entry name" value="SRP54_N"/>
    <property type="match status" value="1"/>
</dbReference>
<name>A0A0D2LUX5_9CHLO</name>
<comment type="subcellular location">
    <subcellularLocation>
        <location evidence="1">Cytoplasm</location>
    </subcellularLocation>
</comment>
<dbReference type="Pfam" id="PF02881">
    <property type="entry name" value="SRP54_N"/>
    <property type="match status" value="1"/>
</dbReference>
<keyword evidence="2" id="KW-0547">Nucleotide-binding</keyword>
<dbReference type="GO" id="GO:0048500">
    <property type="term" value="C:signal recognition particle"/>
    <property type="evidence" value="ECO:0007669"/>
    <property type="project" value="InterPro"/>
</dbReference>
<gene>
    <name evidence="5" type="ORF">MNEG_14530</name>
</gene>
<dbReference type="GO" id="GO:0006614">
    <property type="term" value="P:SRP-dependent cotranslational protein targeting to membrane"/>
    <property type="evidence" value="ECO:0007669"/>
    <property type="project" value="InterPro"/>
</dbReference>
<dbReference type="RefSeq" id="XP_013892451.1">
    <property type="nucleotide sequence ID" value="XM_014036997.1"/>
</dbReference>
<reference evidence="5 6" key="1">
    <citation type="journal article" date="2013" name="BMC Genomics">
        <title>Reconstruction of the lipid metabolism for the microalga Monoraphidium neglectum from its genome sequence reveals characteristics suitable for biofuel production.</title>
        <authorList>
            <person name="Bogen C."/>
            <person name="Al-Dilaimi A."/>
            <person name="Albersmeier A."/>
            <person name="Wichmann J."/>
            <person name="Grundmann M."/>
            <person name="Rupp O."/>
            <person name="Lauersen K.J."/>
            <person name="Blifernez-Klassen O."/>
            <person name="Kalinowski J."/>
            <person name="Goesmann A."/>
            <person name="Mussgnug J.H."/>
            <person name="Kruse O."/>
        </authorList>
    </citation>
    <scope>NUCLEOTIDE SEQUENCE [LARGE SCALE GENOMIC DNA]</scope>
    <source>
        <strain evidence="5 6">SAG 48.87</strain>
    </source>
</reference>
<dbReference type="OrthoDB" id="1727884at2759"/>
<dbReference type="GO" id="GO:0005525">
    <property type="term" value="F:GTP binding"/>
    <property type="evidence" value="ECO:0007669"/>
    <property type="project" value="UniProtKB-KW"/>
</dbReference>
<organism evidence="5 6">
    <name type="scientific">Monoraphidium neglectum</name>
    <dbReference type="NCBI Taxonomy" id="145388"/>
    <lineage>
        <taxon>Eukaryota</taxon>
        <taxon>Viridiplantae</taxon>
        <taxon>Chlorophyta</taxon>
        <taxon>core chlorophytes</taxon>
        <taxon>Chlorophyceae</taxon>
        <taxon>CS clade</taxon>
        <taxon>Sphaeropleales</taxon>
        <taxon>Selenastraceae</taxon>
        <taxon>Monoraphidium</taxon>
    </lineage>
</organism>
<dbReference type="KEGG" id="mng:MNEG_14530"/>
<dbReference type="GO" id="GO:0003924">
    <property type="term" value="F:GTPase activity"/>
    <property type="evidence" value="ECO:0007669"/>
    <property type="project" value="InterPro"/>
</dbReference>
<dbReference type="PANTHER" id="PTHR11564:SF5">
    <property type="entry name" value="SIGNAL RECOGNITION PARTICLE SUBUNIT SRP54"/>
    <property type="match status" value="1"/>
</dbReference>
<keyword evidence="6" id="KW-1185">Reference proteome</keyword>
<dbReference type="Pfam" id="PF00448">
    <property type="entry name" value="SRP54"/>
    <property type="match status" value="1"/>
</dbReference>
<dbReference type="InterPro" id="IPR027417">
    <property type="entry name" value="P-loop_NTPase"/>
</dbReference>
<sequence length="133" mass="14110">MFDGLSASLSSAFKNLQADGRLTAENMKEPLRDVRRALLEADVSLPVVRRFIAKVEAKALGLEVISGVTPQVQFVKVVNDQLVELMGSAGSKDLEPPTGGAGPQVVLLAGLQGVGKTTAAGKLALFLNKRRKR</sequence>